<dbReference type="EMBL" id="DUZY01000001">
    <property type="protein sequence ID" value="DAD18473.1"/>
    <property type="molecule type" value="Genomic_DNA"/>
</dbReference>
<comment type="caution">
    <text evidence="1">The sequence shown here is derived from an EMBL/GenBank/DDBJ whole genome shotgun (WGS) entry which is preliminary data.</text>
</comment>
<evidence type="ECO:0000313" key="2">
    <source>
        <dbReference type="Proteomes" id="UP000607653"/>
    </source>
</evidence>
<protein>
    <submittedName>
        <fullName evidence="1">Uncharacterized protein</fullName>
    </submittedName>
</protein>
<proteinExistence type="predicted"/>
<accession>A0A822XFN3</accession>
<sequence>MTSPLGPLSGTGIGRPDRGGSPTSFLYWDVGGVPSFLGAGPLQVNGPRHLTLVAMMGILLAEGIRHLVLVLVQANRLLVQVHYWRRDMTNDLLLWLLWWLRHLQSEHGNLPYLNVLHCGILDRLILLPNRSAFNLDVVGDIDIVVAC</sequence>
<evidence type="ECO:0000313" key="1">
    <source>
        <dbReference type="EMBL" id="DAD18473.1"/>
    </source>
</evidence>
<organism evidence="1 2">
    <name type="scientific">Nelumbo nucifera</name>
    <name type="common">Sacred lotus</name>
    <dbReference type="NCBI Taxonomy" id="4432"/>
    <lineage>
        <taxon>Eukaryota</taxon>
        <taxon>Viridiplantae</taxon>
        <taxon>Streptophyta</taxon>
        <taxon>Embryophyta</taxon>
        <taxon>Tracheophyta</taxon>
        <taxon>Spermatophyta</taxon>
        <taxon>Magnoliopsida</taxon>
        <taxon>Proteales</taxon>
        <taxon>Nelumbonaceae</taxon>
        <taxon>Nelumbo</taxon>
    </lineage>
</organism>
<name>A0A822XFN3_NELNU</name>
<dbReference type="Proteomes" id="UP000607653">
    <property type="component" value="Unassembled WGS sequence"/>
</dbReference>
<reference evidence="1 2" key="1">
    <citation type="journal article" date="2020" name="Mol. Biol. Evol.">
        <title>Distinct Expression and Methylation Patterns for Genes with Different Fates following a Single Whole-Genome Duplication in Flowering Plants.</title>
        <authorList>
            <person name="Shi T."/>
            <person name="Rahmani R.S."/>
            <person name="Gugger P.F."/>
            <person name="Wang M."/>
            <person name="Li H."/>
            <person name="Zhang Y."/>
            <person name="Li Z."/>
            <person name="Wang Q."/>
            <person name="Van de Peer Y."/>
            <person name="Marchal K."/>
            <person name="Chen J."/>
        </authorList>
    </citation>
    <scope>NUCLEOTIDE SEQUENCE [LARGE SCALE GENOMIC DNA]</scope>
    <source>
        <tissue evidence="1">Leaf</tissue>
    </source>
</reference>
<gene>
    <name evidence="1" type="ORF">HUJ06_019936</name>
</gene>
<dbReference type="AlphaFoldDB" id="A0A822XFN3"/>
<keyword evidence="2" id="KW-1185">Reference proteome</keyword>